<protein>
    <submittedName>
        <fullName evidence="1">Uncharacterized protein</fullName>
    </submittedName>
</protein>
<keyword evidence="2" id="KW-1185">Reference proteome</keyword>
<dbReference type="AlphaFoldDB" id="A0A8H6FU42"/>
<dbReference type="RefSeq" id="XP_037164097.1">
    <property type="nucleotide sequence ID" value="XM_037309236.1"/>
</dbReference>
<sequence>MIAVGTRAKLWVLRSQYRQLESITSVEDLESHSHDIEAPSSLGEQLPRGFGYMKRSPQSPIWDFCYSAASWKTEKVGLSLRTMLTLQAIERKRRKNSTHLHAL</sequence>
<accession>A0A8H6FU42</accession>
<evidence type="ECO:0000313" key="1">
    <source>
        <dbReference type="EMBL" id="KAF6234706.1"/>
    </source>
</evidence>
<comment type="caution">
    <text evidence="1">The sequence shown here is derived from an EMBL/GenBank/DDBJ whole genome shotgun (WGS) entry which is preliminary data.</text>
</comment>
<name>A0A8H6FU42_9LECA</name>
<organism evidence="1 2">
    <name type="scientific">Letharia columbiana</name>
    <dbReference type="NCBI Taxonomy" id="112416"/>
    <lineage>
        <taxon>Eukaryota</taxon>
        <taxon>Fungi</taxon>
        <taxon>Dikarya</taxon>
        <taxon>Ascomycota</taxon>
        <taxon>Pezizomycotina</taxon>
        <taxon>Lecanoromycetes</taxon>
        <taxon>OSLEUM clade</taxon>
        <taxon>Lecanoromycetidae</taxon>
        <taxon>Lecanorales</taxon>
        <taxon>Lecanorineae</taxon>
        <taxon>Parmeliaceae</taxon>
        <taxon>Letharia</taxon>
    </lineage>
</organism>
<gene>
    <name evidence="1" type="ORF">HO173_007332</name>
</gene>
<proteinExistence type="predicted"/>
<dbReference type="Proteomes" id="UP000578531">
    <property type="component" value="Unassembled WGS sequence"/>
</dbReference>
<evidence type="ECO:0000313" key="2">
    <source>
        <dbReference type="Proteomes" id="UP000578531"/>
    </source>
</evidence>
<reference evidence="1 2" key="1">
    <citation type="journal article" date="2020" name="Genomics">
        <title>Complete, high-quality genomes from long-read metagenomic sequencing of two wolf lichen thalli reveals enigmatic genome architecture.</title>
        <authorList>
            <person name="McKenzie S.K."/>
            <person name="Walston R.F."/>
            <person name="Allen J.L."/>
        </authorList>
    </citation>
    <scope>NUCLEOTIDE SEQUENCE [LARGE SCALE GENOMIC DNA]</scope>
    <source>
        <strain evidence="1">WasteWater2</strain>
    </source>
</reference>
<dbReference type="EMBL" id="JACCJC010000029">
    <property type="protein sequence ID" value="KAF6234706.1"/>
    <property type="molecule type" value="Genomic_DNA"/>
</dbReference>
<dbReference type="GeneID" id="59288989"/>